<comment type="caution">
    <text evidence="2">The sequence shown here is derived from an EMBL/GenBank/DDBJ whole genome shotgun (WGS) entry which is preliminary data.</text>
</comment>
<name>A0A6I1DHS3_BIFLN</name>
<feature type="region of interest" description="Disordered" evidence="1">
    <location>
        <begin position="400"/>
        <end position="429"/>
    </location>
</feature>
<proteinExistence type="predicted"/>
<dbReference type="AlphaFoldDB" id="A0A6I1DHS3"/>
<evidence type="ECO:0000313" key="3">
    <source>
        <dbReference type="EMBL" id="KAB7357395.1"/>
    </source>
</evidence>
<feature type="compositionally biased region" description="Polar residues" evidence="1">
    <location>
        <begin position="339"/>
        <end position="350"/>
    </location>
</feature>
<evidence type="ECO:0000313" key="7">
    <source>
        <dbReference type="Proteomes" id="UP000468842"/>
    </source>
</evidence>
<protein>
    <submittedName>
        <fullName evidence="2">Uncharacterized protein</fullName>
    </submittedName>
</protein>
<evidence type="ECO:0000313" key="2">
    <source>
        <dbReference type="EMBL" id="KAB7339351.1"/>
    </source>
</evidence>
<evidence type="ECO:0000256" key="1">
    <source>
        <dbReference type="SAM" id="MobiDB-lite"/>
    </source>
</evidence>
<evidence type="ECO:0000313" key="4">
    <source>
        <dbReference type="EMBL" id="KAB7397215.1"/>
    </source>
</evidence>
<dbReference type="Proteomes" id="UP000468842">
    <property type="component" value="Unassembled WGS sequence"/>
</dbReference>
<reference evidence="5 6" key="1">
    <citation type="journal article" date="2019" name="Nat. Med.">
        <title>A library of human gut bacterial isolates paired with longitudinal multiomics data enables mechanistic microbiome research.</title>
        <authorList>
            <person name="Poyet M."/>
            <person name="Groussin M."/>
            <person name="Gibbons S.M."/>
            <person name="Avila-Pacheco J."/>
            <person name="Jiang X."/>
            <person name="Kearney S.M."/>
            <person name="Perrotta A.R."/>
            <person name="Berdy B."/>
            <person name="Zhao S."/>
            <person name="Lieberman T.D."/>
            <person name="Swanson P.K."/>
            <person name="Smith M."/>
            <person name="Roesemann S."/>
            <person name="Alexander J.E."/>
            <person name="Rich S.A."/>
            <person name="Livny J."/>
            <person name="Vlamakis H."/>
            <person name="Clish C."/>
            <person name="Bullock K."/>
            <person name="Deik A."/>
            <person name="Scott J."/>
            <person name="Pierce K.A."/>
            <person name="Xavier R.J."/>
            <person name="Alm E.J."/>
        </authorList>
    </citation>
    <scope>NUCLEOTIDE SEQUENCE [LARGE SCALE GENOMIC DNA]</scope>
    <source>
        <strain evidence="4 7">BIOML-A37</strain>
        <strain evidence="3 6">BIOML-A55</strain>
        <strain evidence="2 5">BIOML-A65</strain>
    </source>
</reference>
<dbReference type="Proteomes" id="UP000460881">
    <property type="component" value="Unassembled WGS sequence"/>
</dbReference>
<dbReference type="Proteomes" id="UP000430971">
    <property type="component" value="Unassembled WGS sequence"/>
</dbReference>
<sequence>MQKPFMFIDWGDGWKSLNDPLQDIAALAQFSVQWGVETADEQPDPSVMSFTLRDLKGWLTGRALTLAGARILVQISEQPTWALLTDAMGTWKAQRMPLNRLHSAYTPPTPDNPDSTAITLFDGIISNGGTATAHKTGWKLKLTASSRLLLWKRLAKQGPTSTDTRWAGQHWVTTTSAARLTELNTRAREAGAPEADATGLETTGTPASYDMTDYPTQLDLLHRLYAHHPHMPLWYEVPHKDASVIEYTPLNRPVTMGAATDGTLTITDQDTVTPAIPAPLVETDNDTTLTIPEPITQITLKAKKATADDDGVLAFEDDETEMGDRGTLPANLTATQSSLTLESDITTQDDTGGIFGRANGTTWTPSEQNRIDAARWLETIDRRLTPETIVFDGRKINPADRPELYKTSPPPAFILQGTRSGTLTDDTDRPATGGAYVAIGGTLTFEWADQTPVLRNEITLWPIPLDTERQATWADMQAWPPTWTQTSMSLAELGLVSAYDQPAIIDQPNREGTQP</sequence>
<evidence type="ECO:0000313" key="5">
    <source>
        <dbReference type="Proteomes" id="UP000430971"/>
    </source>
</evidence>
<dbReference type="EMBL" id="WDRM01000004">
    <property type="protein sequence ID" value="KAB7339351.1"/>
    <property type="molecule type" value="Genomic_DNA"/>
</dbReference>
<dbReference type="EMBL" id="WDQK01000001">
    <property type="protein sequence ID" value="KAB7397215.1"/>
    <property type="molecule type" value="Genomic_DNA"/>
</dbReference>
<feature type="region of interest" description="Disordered" evidence="1">
    <location>
        <begin position="339"/>
        <end position="367"/>
    </location>
</feature>
<accession>A0A6I1DHS3</accession>
<dbReference type="EMBL" id="WDRC01000026">
    <property type="protein sequence ID" value="KAB7357395.1"/>
    <property type="molecule type" value="Genomic_DNA"/>
</dbReference>
<evidence type="ECO:0000313" key="6">
    <source>
        <dbReference type="Proteomes" id="UP000460881"/>
    </source>
</evidence>
<feature type="region of interest" description="Disordered" evidence="1">
    <location>
        <begin position="188"/>
        <end position="209"/>
    </location>
</feature>
<gene>
    <name evidence="4" type="ORF">GBB40_00745</name>
    <name evidence="3" type="ORF">GBB63_09225</name>
    <name evidence="2" type="ORF">GBB73_02230</name>
</gene>
<organism evidence="2 5">
    <name type="scientific">Bifidobacterium longum</name>
    <dbReference type="NCBI Taxonomy" id="216816"/>
    <lineage>
        <taxon>Bacteria</taxon>
        <taxon>Bacillati</taxon>
        <taxon>Actinomycetota</taxon>
        <taxon>Actinomycetes</taxon>
        <taxon>Bifidobacteriales</taxon>
        <taxon>Bifidobacteriaceae</taxon>
        <taxon>Bifidobacterium</taxon>
    </lineage>
</organism>